<dbReference type="Gene3D" id="3.30.2460.20">
    <property type="match status" value="1"/>
</dbReference>
<dbReference type="GO" id="GO:0048699">
    <property type="term" value="P:generation of neurons"/>
    <property type="evidence" value="ECO:0007669"/>
    <property type="project" value="UniProtKB-ARBA"/>
</dbReference>
<evidence type="ECO:0000256" key="10">
    <source>
        <dbReference type="RuleBase" id="RU003500"/>
    </source>
</evidence>
<comment type="subcellular location">
    <subcellularLocation>
        <location evidence="1 10">Secreted</location>
        <location evidence="1 10">Extracellular space</location>
        <location evidence="1 10">Extracellular matrix</location>
    </subcellularLocation>
</comment>
<proteinExistence type="inferred from homology"/>
<keyword evidence="7" id="KW-1015">Disulfide bond</keyword>
<dbReference type="AlphaFoldDB" id="A0ABD0ZKV8"/>
<evidence type="ECO:0000256" key="7">
    <source>
        <dbReference type="ARBA" id="ARBA00023157"/>
    </source>
</evidence>
<dbReference type="Pfam" id="PF00110">
    <property type="entry name" value="wnt"/>
    <property type="match status" value="1"/>
</dbReference>
<dbReference type="InterPro" id="IPR005817">
    <property type="entry name" value="Wnt"/>
</dbReference>
<dbReference type="SMART" id="SM00097">
    <property type="entry name" value="WNT1"/>
    <property type="match status" value="1"/>
</dbReference>
<evidence type="ECO:0000256" key="4">
    <source>
        <dbReference type="ARBA" id="ARBA00022525"/>
    </source>
</evidence>
<evidence type="ECO:0000313" key="11">
    <source>
        <dbReference type="EMBL" id="KAL1140684.1"/>
    </source>
</evidence>
<comment type="function">
    <text evidence="10">Ligand for members of the frizzled family of seven transmembrane receptors.</text>
</comment>
<dbReference type="PANTHER" id="PTHR12027:SF81">
    <property type="entry name" value="WNT INHIBITOR OF DORSAL PROTEIN"/>
    <property type="match status" value="1"/>
</dbReference>
<keyword evidence="5" id="KW-0272">Extracellular matrix</keyword>
<gene>
    <name evidence="11" type="ORF">AAG570_000614</name>
</gene>
<reference evidence="11 12" key="1">
    <citation type="submission" date="2024-07" db="EMBL/GenBank/DDBJ databases">
        <title>Chromosome-level genome assembly of the water stick insect Ranatra chinensis (Heteroptera: Nepidae).</title>
        <authorList>
            <person name="Liu X."/>
        </authorList>
    </citation>
    <scope>NUCLEOTIDE SEQUENCE [LARGE SCALE GENOMIC DNA]</scope>
    <source>
        <strain evidence="11">Cailab_2021Rc</strain>
        <tissue evidence="11">Muscle</tissue>
    </source>
</reference>
<sequence>MAMERCKEQFKWERWNCPDSAFSRKTTVPVTREMAFVSAITSAGIVHSLTRSCAQGDLGGCGCARGHAVDREGGHHQQEEEAASTRVEWSWSGCSDNVHLGERVADLFLAAMEHGSDDMNAQTNIHNYKLGKAMVRESMRKECKCHGLSGSCSVQSCWRRVGNLRQVAESLKRRYDRATRVQWNAARPTAPNVPETNLVFLADSPDYCKADIASGWEGTAGRVCSRSKGGSLSERRSCRELCRSCGHQVRRRTVHKTKLCNCTFQWCCKVTCSKCTNTVQEFYCDATPFPYLKNY</sequence>
<keyword evidence="8" id="KW-0325">Glycoprotein</keyword>
<organism evidence="11 12">
    <name type="scientific">Ranatra chinensis</name>
    <dbReference type="NCBI Taxonomy" id="642074"/>
    <lineage>
        <taxon>Eukaryota</taxon>
        <taxon>Metazoa</taxon>
        <taxon>Ecdysozoa</taxon>
        <taxon>Arthropoda</taxon>
        <taxon>Hexapoda</taxon>
        <taxon>Insecta</taxon>
        <taxon>Pterygota</taxon>
        <taxon>Neoptera</taxon>
        <taxon>Paraneoptera</taxon>
        <taxon>Hemiptera</taxon>
        <taxon>Heteroptera</taxon>
        <taxon>Panheteroptera</taxon>
        <taxon>Nepomorpha</taxon>
        <taxon>Nepidae</taxon>
        <taxon>Ranatrinae</taxon>
        <taxon>Ranatra</taxon>
    </lineage>
</organism>
<dbReference type="CDD" id="cd19340">
    <property type="entry name" value="Wnt_Wnt8"/>
    <property type="match status" value="1"/>
</dbReference>
<evidence type="ECO:0000256" key="3">
    <source>
        <dbReference type="ARBA" id="ARBA00022473"/>
    </source>
</evidence>
<protein>
    <recommendedName>
        <fullName evidence="10">Protein Wnt</fullName>
    </recommendedName>
</protein>
<evidence type="ECO:0000256" key="8">
    <source>
        <dbReference type="ARBA" id="ARBA00023180"/>
    </source>
</evidence>
<comment type="similarity">
    <text evidence="2 10">Belongs to the Wnt family.</text>
</comment>
<keyword evidence="4" id="KW-0964">Secreted</keyword>
<evidence type="ECO:0000256" key="2">
    <source>
        <dbReference type="ARBA" id="ARBA00005683"/>
    </source>
</evidence>
<accession>A0ABD0ZKV8</accession>
<keyword evidence="12" id="KW-1185">Reference proteome</keyword>
<dbReference type="GO" id="GO:0016055">
    <property type="term" value="P:Wnt signaling pathway"/>
    <property type="evidence" value="ECO:0007669"/>
    <property type="project" value="UniProtKB-KW"/>
</dbReference>
<dbReference type="PANTHER" id="PTHR12027">
    <property type="entry name" value="WNT RELATED"/>
    <property type="match status" value="1"/>
</dbReference>
<dbReference type="InterPro" id="IPR018161">
    <property type="entry name" value="Wnt_CS"/>
</dbReference>
<evidence type="ECO:0000256" key="5">
    <source>
        <dbReference type="ARBA" id="ARBA00022530"/>
    </source>
</evidence>
<comment type="caution">
    <text evidence="11">The sequence shown here is derived from an EMBL/GenBank/DDBJ whole genome shotgun (WGS) entry which is preliminary data.</text>
</comment>
<dbReference type="EMBL" id="JBFDAA010000001">
    <property type="protein sequence ID" value="KAL1140684.1"/>
    <property type="molecule type" value="Genomic_DNA"/>
</dbReference>
<dbReference type="Proteomes" id="UP001558652">
    <property type="component" value="Unassembled WGS sequence"/>
</dbReference>
<keyword evidence="9" id="KW-0449">Lipoprotein</keyword>
<dbReference type="GO" id="GO:0005102">
    <property type="term" value="F:signaling receptor binding"/>
    <property type="evidence" value="ECO:0007669"/>
    <property type="project" value="UniProtKB-ARBA"/>
</dbReference>
<dbReference type="PRINTS" id="PR01349">
    <property type="entry name" value="WNTPROTEIN"/>
</dbReference>
<evidence type="ECO:0000256" key="6">
    <source>
        <dbReference type="ARBA" id="ARBA00022687"/>
    </source>
</evidence>
<evidence type="ECO:0000313" key="12">
    <source>
        <dbReference type="Proteomes" id="UP001558652"/>
    </source>
</evidence>
<keyword evidence="3 10" id="KW-0217">Developmental protein</keyword>
<dbReference type="InterPro" id="IPR043158">
    <property type="entry name" value="Wnt_C"/>
</dbReference>
<evidence type="ECO:0000256" key="9">
    <source>
        <dbReference type="ARBA" id="ARBA00023288"/>
    </source>
</evidence>
<keyword evidence="6 10" id="KW-0879">Wnt signaling pathway</keyword>
<name>A0ABD0ZKV8_9HEMI</name>
<dbReference type="FunFam" id="3.30.2460.20:FF:000003">
    <property type="entry name" value="Protein Wnt"/>
    <property type="match status" value="1"/>
</dbReference>
<dbReference type="PROSITE" id="PS00246">
    <property type="entry name" value="WNT1"/>
    <property type="match status" value="1"/>
</dbReference>
<evidence type="ECO:0000256" key="1">
    <source>
        <dbReference type="ARBA" id="ARBA00004498"/>
    </source>
</evidence>